<evidence type="ECO:0008006" key="4">
    <source>
        <dbReference type="Google" id="ProtNLM"/>
    </source>
</evidence>
<proteinExistence type="predicted"/>
<gene>
    <name evidence="2" type="ORF">DY000_02017742</name>
</gene>
<dbReference type="EMBL" id="QGKV02000759">
    <property type="protein sequence ID" value="KAF3560517.1"/>
    <property type="molecule type" value="Genomic_DNA"/>
</dbReference>
<reference evidence="2 3" key="1">
    <citation type="journal article" date="2020" name="BMC Genomics">
        <title>Intraspecific diversification of the crop wild relative Brassica cretica Lam. using demographic model selection.</title>
        <authorList>
            <person name="Kioukis A."/>
            <person name="Michalopoulou V.A."/>
            <person name="Briers L."/>
            <person name="Pirintsos S."/>
            <person name="Studholme D.J."/>
            <person name="Pavlidis P."/>
            <person name="Sarris P.F."/>
        </authorList>
    </citation>
    <scope>NUCLEOTIDE SEQUENCE [LARGE SCALE GENOMIC DNA]</scope>
    <source>
        <strain evidence="3">cv. PFS-1207/04</strain>
    </source>
</reference>
<comment type="caution">
    <text evidence="2">The sequence shown here is derived from an EMBL/GenBank/DDBJ whole genome shotgun (WGS) entry which is preliminary data.</text>
</comment>
<keyword evidence="3" id="KW-1185">Reference proteome</keyword>
<evidence type="ECO:0000313" key="2">
    <source>
        <dbReference type="EMBL" id="KAF3560517.1"/>
    </source>
</evidence>
<evidence type="ECO:0000256" key="1">
    <source>
        <dbReference type="SAM" id="MobiDB-lite"/>
    </source>
</evidence>
<accession>A0ABQ7CKJ0</accession>
<sequence>MLFSLSPVGPTPDPTTNAPAAARKSTVVMIKIIESEAKVTANDFRRHKKLDAGATKIFSVPSIAPASSVLRVVNRRCGHGCCVLT</sequence>
<dbReference type="Proteomes" id="UP000266723">
    <property type="component" value="Unassembled WGS sequence"/>
</dbReference>
<protein>
    <recommendedName>
        <fullName evidence="4">VQ domain-containing protein</fullName>
    </recommendedName>
</protein>
<feature type="region of interest" description="Disordered" evidence="1">
    <location>
        <begin position="1"/>
        <end position="20"/>
    </location>
</feature>
<name>A0ABQ7CKJ0_BRACR</name>
<evidence type="ECO:0000313" key="3">
    <source>
        <dbReference type="Proteomes" id="UP000266723"/>
    </source>
</evidence>
<organism evidence="2 3">
    <name type="scientific">Brassica cretica</name>
    <name type="common">Mustard</name>
    <dbReference type="NCBI Taxonomy" id="69181"/>
    <lineage>
        <taxon>Eukaryota</taxon>
        <taxon>Viridiplantae</taxon>
        <taxon>Streptophyta</taxon>
        <taxon>Embryophyta</taxon>
        <taxon>Tracheophyta</taxon>
        <taxon>Spermatophyta</taxon>
        <taxon>Magnoliopsida</taxon>
        <taxon>eudicotyledons</taxon>
        <taxon>Gunneridae</taxon>
        <taxon>Pentapetalae</taxon>
        <taxon>rosids</taxon>
        <taxon>malvids</taxon>
        <taxon>Brassicales</taxon>
        <taxon>Brassicaceae</taxon>
        <taxon>Brassiceae</taxon>
        <taxon>Brassica</taxon>
    </lineage>
</organism>